<dbReference type="Pfam" id="PF20789">
    <property type="entry name" value="4HBT_3C"/>
    <property type="match status" value="1"/>
</dbReference>
<dbReference type="PATRIC" id="fig|1122247.3.peg.3257"/>
<evidence type="ECO:0008006" key="6">
    <source>
        <dbReference type="Google" id="ProtNLM"/>
    </source>
</evidence>
<organism evidence="4 5">
    <name type="scientific">Mycolicibacterium hassiacum (strain DSM 44199 / CIP 105218 / JCM 12690 / 3849)</name>
    <name type="common">Mycobacterium hassiacum</name>
    <dbReference type="NCBI Taxonomy" id="1122247"/>
    <lineage>
        <taxon>Bacteria</taxon>
        <taxon>Bacillati</taxon>
        <taxon>Actinomycetota</taxon>
        <taxon>Actinomycetes</taxon>
        <taxon>Mycobacteriales</taxon>
        <taxon>Mycobacteriaceae</taxon>
        <taxon>Mycolicibacterium</taxon>
    </lineage>
</organism>
<dbReference type="Proteomes" id="UP000006265">
    <property type="component" value="Unassembled WGS sequence"/>
</dbReference>
<gene>
    <name evidence="4" type="ORF">C731_3395</name>
</gene>
<keyword evidence="5" id="KW-1185">Reference proteome</keyword>
<dbReference type="AlphaFoldDB" id="K5BAQ6"/>
<dbReference type="Gene3D" id="2.40.160.210">
    <property type="entry name" value="Acyl-CoA thioesterase, double hotdog domain"/>
    <property type="match status" value="1"/>
</dbReference>
<protein>
    <recommendedName>
        <fullName evidence="6">Thioesterase-like superfamily protein</fullName>
    </recommendedName>
</protein>
<dbReference type="EMBL" id="AMRA01000095">
    <property type="protein sequence ID" value="EKF22655.1"/>
    <property type="molecule type" value="Genomic_DNA"/>
</dbReference>
<evidence type="ECO:0000256" key="1">
    <source>
        <dbReference type="SAM" id="MobiDB-lite"/>
    </source>
</evidence>
<name>K5BAQ6_MYCHD</name>
<proteinExistence type="predicted"/>
<comment type="caution">
    <text evidence="4">The sequence shown here is derived from an EMBL/GenBank/DDBJ whole genome shotgun (WGS) entry which is preliminary data.</text>
</comment>
<dbReference type="InterPro" id="IPR029069">
    <property type="entry name" value="HotDog_dom_sf"/>
</dbReference>
<dbReference type="Pfam" id="PF13622">
    <property type="entry name" value="4HBT_3"/>
    <property type="match status" value="1"/>
</dbReference>
<dbReference type="InterPro" id="IPR049450">
    <property type="entry name" value="ACOT8-like_C"/>
</dbReference>
<evidence type="ECO:0000259" key="3">
    <source>
        <dbReference type="Pfam" id="PF20789"/>
    </source>
</evidence>
<dbReference type="STRING" id="1122247.GCA_000379865_04202"/>
<feature type="domain" description="Acyl-CoA thioesterase-like C-terminal" evidence="3">
    <location>
        <begin position="140"/>
        <end position="210"/>
    </location>
</feature>
<accession>K5BAQ6</accession>
<dbReference type="InterPro" id="IPR049449">
    <property type="entry name" value="TesB_ACOT8-like_N"/>
</dbReference>
<evidence type="ECO:0000259" key="2">
    <source>
        <dbReference type="Pfam" id="PF13622"/>
    </source>
</evidence>
<dbReference type="SUPFAM" id="SSF54637">
    <property type="entry name" value="Thioesterase/thiol ester dehydrase-isomerase"/>
    <property type="match status" value="2"/>
</dbReference>
<sequence length="287" mass="30931">MEVSMTTGQCTRHPFDAVLELEFLDGRGVRGRTVPEYANMVGPFGGATAAVLLRAIEAQPDRVGEPVALTVTYAAPIAYGEFDVDVDLVRINRTNQHWMARLTQGGEMKSTAMAIFGTRRQVWSDTEEVMPAVGEPHAYPVAVWPPLVRFLHNYEARVVDGGPPTGEAAPSSVSTFWVRHTPARRLDFPALAALADVFFPRIFARLGATGAGRHGVDDDVLPRRRSRTGAGGGGLHPGDRSGSSIRRWVLRPERTAVLARRRAVGHLESGGLLQGFGSAVGGNSASR</sequence>
<feature type="region of interest" description="Disordered" evidence="1">
    <location>
        <begin position="214"/>
        <end position="243"/>
    </location>
</feature>
<dbReference type="eggNOG" id="COG1946">
    <property type="taxonomic scope" value="Bacteria"/>
</dbReference>
<reference evidence="4 5" key="1">
    <citation type="journal article" date="2012" name="J. Bacteriol.">
        <title>Genome sequence of Mycobacterium hassiacum DSM 44199, a rare source of heat-stable mycobacterial proteins.</title>
        <authorList>
            <person name="Tiago I."/>
            <person name="Maranha A."/>
            <person name="Mendes V."/>
            <person name="Alarico S."/>
            <person name="Moynihan P.J."/>
            <person name="Clarke A.J."/>
            <person name="Macedo-Ribeiro S."/>
            <person name="Pereira P.J."/>
            <person name="Empadinhas N."/>
        </authorList>
    </citation>
    <scope>NUCLEOTIDE SEQUENCE [LARGE SCALE GENOMIC DNA]</scope>
    <source>
        <strain evidence="5">DSM 44199 / CIP 105218 / JCM 12690 / 3849</strain>
    </source>
</reference>
<dbReference type="InterPro" id="IPR042171">
    <property type="entry name" value="Acyl-CoA_hotdog"/>
</dbReference>
<evidence type="ECO:0000313" key="4">
    <source>
        <dbReference type="EMBL" id="EKF22655.1"/>
    </source>
</evidence>
<feature type="domain" description="Acyl-CoA thioesterase-like N-terminal HotDog" evidence="2">
    <location>
        <begin position="35"/>
        <end position="117"/>
    </location>
</feature>
<evidence type="ECO:0000313" key="5">
    <source>
        <dbReference type="Proteomes" id="UP000006265"/>
    </source>
</evidence>